<dbReference type="AlphaFoldDB" id="A0ABD5VF84"/>
<evidence type="ECO:0000259" key="2">
    <source>
        <dbReference type="Pfam" id="PF22570"/>
    </source>
</evidence>
<reference evidence="3 4" key="1">
    <citation type="journal article" date="2019" name="Int. J. Syst. Evol. Microbiol.">
        <title>The Global Catalogue of Microorganisms (GCM) 10K type strain sequencing project: providing services to taxonomists for standard genome sequencing and annotation.</title>
        <authorList>
            <consortium name="The Broad Institute Genomics Platform"/>
            <consortium name="The Broad Institute Genome Sequencing Center for Infectious Disease"/>
            <person name="Wu L."/>
            <person name="Ma J."/>
        </authorList>
    </citation>
    <scope>NUCLEOTIDE SEQUENCE [LARGE SCALE GENOMIC DNA]</scope>
    <source>
        <strain evidence="3 4">GX26</strain>
    </source>
</reference>
<keyword evidence="1" id="KW-1133">Transmembrane helix</keyword>
<evidence type="ECO:0000313" key="4">
    <source>
        <dbReference type="Proteomes" id="UP001596395"/>
    </source>
</evidence>
<dbReference type="InterPro" id="IPR054331">
    <property type="entry name" value="LiaF_TM"/>
</dbReference>
<keyword evidence="1" id="KW-0472">Membrane</keyword>
<feature type="transmembrane region" description="Helical" evidence="1">
    <location>
        <begin position="87"/>
        <end position="104"/>
    </location>
</feature>
<dbReference type="PANTHER" id="PTHR40763:SF5">
    <property type="entry name" value="MEMBRANE PROTEIN"/>
    <property type="match status" value="1"/>
</dbReference>
<feature type="transmembrane region" description="Helical" evidence="1">
    <location>
        <begin position="35"/>
        <end position="52"/>
    </location>
</feature>
<name>A0ABD5VF84_9EURY</name>
<dbReference type="Proteomes" id="UP001596395">
    <property type="component" value="Unassembled WGS sequence"/>
</dbReference>
<dbReference type="RefSeq" id="WP_336348557.1">
    <property type="nucleotide sequence ID" value="NZ_JAZAQL010000001.1"/>
</dbReference>
<accession>A0ABD5VF84</accession>
<keyword evidence="1" id="KW-0812">Transmembrane</keyword>
<proteinExistence type="predicted"/>
<feature type="transmembrane region" description="Helical" evidence="1">
    <location>
        <begin position="59"/>
        <end position="81"/>
    </location>
</feature>
<keyword evidence="4" id="KW-1185">Reference proteome</keyword>
<organism evidence="3 4">
    <name type="scientific">Halorubellus litoreus</name>
    <dbReference type="NCBI Taxonomy" id="755308"/>
    <lineage>
        <taxon>Archaea</taxon>
        <taxon>Methanobacteriati</taxon>
        <taxon>Methanobacteriota</taxon>
        <taxon>Stenosarchaea group</taxon>
        <taxon>Halobacteria</taxon>
        <taxon>Halobacteriales</taxon>
        <taxon>Halorubellaceae</taxon>
        <taxon>Halorubellus</taxon>
    </lineage>
</organism>
<evidence type="ECO:0000313" key="3">
    <source>
        <dbReference type="EMBL" id="MFC6951526.1"/>
    </source>
</evidence>
<evidence type="ECO:0000256" key="1">
    <source>
        <dbReference type="SAM" id="Phobius"/>
    </source>
</evidence>
<gene>
    <name evidence="3" type="ORF">ACFQGB_01500</name>
</gene>
<dbReference type="PANTHER" id="PTHR40763">
    <property type="entry name" value="MEMBRANE PROTEIN-RELATED"/>
    <property type="match status" value="1"/>
</dbReference>
<sequence length="224" mass="23589">MNLRVTNRSVLGGVVVVLGVLLLLGTTGMFETESLVQFVPSLFVLVGVYAVVQSGFRNLTGPVLLILVAGSVQLLVLDVVTDAFAETYWPVLVVVAGLTILLSRSRRSDPTVLKEDLDLVAVFGGVERRPVGELFRSADLAVAFGGAELDLRDAASAKPSEVDALVVFGGAEVYVPEDWVVEVDALPLFGAVTDERPRAPLAKDGETPDLVVTGAVAFGGISIK</sequence>
<feature type="transmembrane region" description="Helical" evidence="1">
    <location>
        <begin position="9"/>
        <end position="29"/>
    </location>
</feature>
<comment type="caution">
    <text evidence="3">The sequence shown here is derived from an EMBL/GenBank/DDBJ whole genome shotgun (WGS) entry which is preliminary data.</text>
</comment>
<dbReference type="EMBL" id="JBHSXN010000001">
    <property type="protein sequence ID" value="MFC6951526.1"/>
    <property type="molecule type" value="Genomic_DNA"/>
</dbReference>
<protein>
    <recommendedName>
        <fullName evidence="2">LiaF transmembrane domain-containing protein</fullName>
    </recommendedName>
</protein>
<feature type="domain" description="LiaF transmembrane" evidence="2">
    <location>
        <begin position="11"/>
        <end position="107"/>
    </location>
</feature>
<dbReference type="Pfam" id="PF22570">
    <property type="entry name" value="LiaF-TM"/>
    <property type="match status" value="1"/>
</dbReference>